<dbReference type="CDD" id="cd10456">
    <property type="entry name" value="GIY-YIG_UPF0213"/>
    <property type="match status" value="1"/>
</dbReference>
<dbReference type="RefSeq" id="WP_115133855.1">
    <property type="nucleotide sequence ID" value="NZ_UGRS01000001.1"/>
</dbReference>
<dbReference type="EMBL" id="UGRS01000001">
    <property type="protein sequence ID" value="SUA36713.1"/>
    <property type="molecule type" value="Genomic_DNA"/>
</dbReference>
<reference evidence="3 4" key="1">
    <citation type="submission" date="2018-06" db="EMBL/GenBank/DDBJ databases">
        <authorList>
            <consortium name="Pathogen Informatics"/>
            <person name="Doyle S."/>
        </authorList>
    </citation>
    <scope>NUCLEOTIDE SEQUENCE [LARGE SCALE GENOMIC DNA]</scope>
    <source>
        <strain evidence="3 4">NCTC12229</strain>
    </source>
</reference>
<name>A0A378WJS1_9NEIS</name>
<dbReference type="GO" id="GO:0004519">
    <property type="term" value="F:endonuclease activity"/>
    <property type="evidence" value="ECO:0007669"/>
    <property type="project" value="UniProtKB-KW"/>
</dbReference>
<organism evidence="3 4">
    <name type="scientific">Neisseria zoodegmatis</name>
    <dbReference type="NCBI Taxonomy" id="326523"/>
    <lineage>
        <taxon>Bacteria</taxon>
        <taxon>Pseudomonadati</taxon>
        <taxon>Pseudomonadota</taxon>
        <taxon>Betaproteobacteria</taxon>
        <taxon>Neisseriales</taxon>
        <taxon>Neisseriaceae</taxon>
        <taxon>Neisseria</taxon>
    </lineage>
</organism>
<dbReference type="InterPro" id="IPR035901">
    <property type="entry name" value="GIY-YIG_endonuc_sf"/>
</dbReference>
<keyword evidence="3" id="KW-0540">Nuclease</keyword>
<keyword evidence="3" id="KW-0378">Hydrolase</keyword>
<dbReference type="InterPro" id="IPR000305">
    <property type="entry name" value="GIY-YIG_endonuc"/>
</dbReference>
<dbReference type="Pfam" id="PF01541">
    <property type="entry name" value="GIY-YIG"/>
    <property type="match status" value="1"/>
</dbReference>
<evidence type="ECO:0000256" key="1">
    <source>
        <dbReference type="ARBA" id="ARBA00007435"/>
    </source>
</evidence>
<evidence type="ECO:0000259" key="2">
    <source>
        <dbReference type="PROSITE" id="PS50164"/>
    </source>
</evidence>
<dbReference type="PROSITE" id="PS50164">
    <property type="entry name" value="GIY_YIG"/>
    <property type="match status" value="1"/>
</dbReference>
<dbReference type="Proteomes" id="UP000254055">
    <property type="component" value="Unassembled WGS sequence"/>
</dbReference>
<accession>A0A378WJS1</accession>
<dbReference type="OrthoDB" id="9797095at2"/>
<dbReference type="PANTHER" id="PTHR34477">
    <property type="entry name" value="UPF0213 PROTEIN YHBQ"/>
    <property type="match status" value="1"/>
</dbReference>
<dbReference type="SUPFAM" id="SSF82771">
    <property type="entry name" value="GIY-YIG endonuclease"/>
    <property type="match status" value="1"/>
</dbReference>
<feature type="domain" description="GIY-YIG" evidence="2">
    <location>
        <begin position="19"/>
        <end position="94"/>
    </location>
</feature>
<keyword evidence="3" id="KW-0255">Endonuclease</keyword>
<dbReference type="AlphaFoldDB" id="A0A378WJS1"/>
<gene>
    <name evidence="3" type="ORF">NCTC12229_01141</name>
</gene>
<dbReference type="Gene3D" id="3.40.1440.10">
    <property type="entry name" value="GIY-YIG endonuclease"/>
    <property type="match status" value="1"/>
</dbReference>
<proteinExistence type="inferred from homology"/>
<evidence type="ECO:0000313" key="3">
    <source>
        <dbReference type="EMBL" id="SUA36713.1"/>
    </source>
</evidence>
<comment type="similarity">
    <text evidence="1">Belongs to the UPF0213 family.</text>
</comment>
<dbReference type="InterPro" id="IPR050190">
    <property type="entry name" value="UPF0213_domain"/>
</dbReference>
<protein>
    <submittedName>
        <fullName evidence="3">Putative endonuclease</fullName>
    </submittedName>
</protein>
<sequence length="105" mass="11878">MLAAEQLALFSLPAPESGGSWSVYLILCDNQSLYCGISNRPEARFAAHLSGKGARYTRIRKPLSMRLVYHELSHEHALRAEIRIKQLTAAQKQQLWQLLPNFQTA</sequence>
<evidence type="ECO:0000313" key="4">
    <source>
        <dbReference type="Proteomes" id="UP000254055"/>
    </source>
</evidence>
<dbReference type="PANTHER" id="PTHR34477:SF1">
    <property type="entry name" value="UPF0213 PROTEIN YHBQ"/>
    <property type="match status" value="1"/>
</dbReference>